<feature type="transmembrane region" description="Helical" evidence="5">
    <location>
        <begin position="189"/>
        <end position="213"/>
    </location>
</feature>
<dbReference type="Gene3D" id="1.20.1250.20">
    <property type="entry name" value="MFS general substrate transporter like domains"/>
    <property type="match status" value="1"/>
</dbReference>
<dbReference type="InterPro" id="IPR005829">
    <property type="entry name" value="Sugar_transporter_CS"/>
</dbReference>
<evidence type="ECO:0000256" key="2">
    <source>
        <dbReference type="ARBA" id="ARBA00022692"/>
    </source>
</evidence>
<feature type="domain" description="G-protein coupled receptors family 1 profile" evidence="6">
    <location>
        <begin position="378"/>
        <end position="620"/>
    </location>
</feature>
<feature type="transmembrane region" description="Helical" evidence="5">
    <location>
        <begin position="20"/>
        <end position="38"/>
    </location>
</feature>
<evidence type="ECO:0000256" key="3">
    <source>
        <dbReference type="ARBA" id="ARBA00022989"/>
    </source>
</evidence>
<name>A0A914V0J3_9BILA</name>
<feature type="transmembrane region" description="Helical" evidence="5">
    <location>
        <begin position="337"/>
        <end position="357"/>
    </location>
</feature>
<feature type="transmembrane region" description="Helical" evidence="5">
    <location>
        <begin position="110"/>
        <end position="131"/>
    </location>
</feature>
<feature type="transmembrane region" description="Helical" evidence="5">
    <location>
        <begin position="398"/>
        <end position="420"/>
    </location>
</feature>
<dbReference type="InterPro" id="IPR000276">
    <property type="entry name" value="GPCR_Rhodpsn"/>
</dbReference>
<evidence type="ECO:0000313" key="9">
    <source>
        <dbReference type="WBParaSite" id="PSAMB.scaffold1418size51164.g13030.t1"/>
    </source>
</evidence>
<dbReference type="PROSITE" id="PS50262">
    <property type="entry name" value="G_PROTEIN_RECEP_F1_2"/>
    <property type="match status" value="1"/>
</dbReference>
<dbReference type="Proteomes" id="UP000887566">
    <property type="component" value="Unplaced"/>
</dbReference>
<protein>
    <submittedName>
        <fullName evidence="9">Major facilitator superfamily (MFS) profile domain-containing protein</fullName>
    </submittedName>
</protein>
<feature type="transmembrane region" description="Helical" evidence="5">
    <location>
        <begin position="44"/>
        <end position="69"/>
    </location>
</feature>
<keyword evidence="3 5" id="KW-1133">Transmembrane helix</keyword>
<dbReference type="PANTHER" id="PTHR23503:SF123">
    <property type="entry name" value="MAJOR FACILITATOR SUPERFAMILY (MFS) PROFILE DOMAIN-CONTAINING PROTEIN"/>
    <property type="match status" value="1"/>
</dbReference>
<evidence type="ECO:0000256" key="5">
    <source>
        <dbReference type="SAM" id="Phobius"/>
    </source>
</evidence>
<dbReference type="AlphaFoldDB" id="A0A914V0J3"/>
<dbReference type="SUPFAM" id="SSF103473">
    <property type="entry name" value="MFS general substrate transporter"/>
    <property type="match status" value="1"/>
</dbReference>
<evidence type="ECO:0000256" key="4">
    <source>
        <dbReference type="ARBA" id="ARBA00023136"/>
    </source>
</evidence>
<dbReference type="WBParaSite" id="PSAMB.scaffold1418size51164.g13030.t1">
    <property type="protein sequence ID" value="PSAMB.scaffold1418size51164.g13030.t1"/>
    <property type="gene ID" value="PSAMB.scaffold1418size51164.g13030"/>
</dbReference>
<keyword evidence="2 5" id="KW-0812">Transmembrane</keyword>
<dbReference type="Pfam" id="PF00083">
    <property type="entry name" value="Sugar_tr"/>
    <property type="match status" value="1"/>
</dbReference>
<feature type="transmembrane region" description="Helical" evidence="5">
    <location>
        <begin position="363"/>
        <end position="386"/>
    </location>
</feature>
<dbReference type="InterPro" id="IPR045263">
    <property type="entry name" value="GLUT"/>
</dbReference>
<feature type="transmembrane region" description="Helical" evidence="5">
    <location>
        <begin position="604"/>
        <end position="622"/>
    </location>
</feature>
<proteinExistence type="predicted"/>
<dbReference type="PROSITE" id="PS00216">
    <property type="entry name" value="SUGAR_TRANSPORT_1"/>
    <property type="match status" value="1"/>
</dbReference>
<organism evidence="8 9">
    <name type="scientific">Plectus sambesii</name>
    <dbReference type="NCBI Taxonomy" id="2011161"/>
    <lineage>
        <taxon>Eukaryota</taxon>
        <taxon>Metazoa</taxon>
        <taxon>Ecdysozoa</taxon>
        <taxon>Nematoda</taxon>
        <taxon>Chromadorea</taxon>
        <taxon>Plectida</taxon>
        <taxon>Plectina</taxon>
        <taxon>Plectoidea</taxon>
        <taxon>Plectidae</taxon>
        <taxon>Plectus</taxon>
    </lineage>
</organism>
<dbReference type="InterPro" id="IPR036259">
    <property type="entry name" value="MFS_trans_sf"/>
</dbReference>
<feature type="transmembrane region" description="Helical" evidence="5">
    <location>
        <begin position="478"/>
        <end position="496"/>
    </location>
</feature>
<evidence type="ECO:0000259" key="7">
    <source>
        <dbReference type="PROSITE" id="PS50850"/>
    </source>
</evidence>
<evidence type="ECO:0000313" key="8">
    <source>
        <dbReference type="Proteomes" id="UP000887566"/>
    </source>
</evidence>
<feature type="domain" description="Major facilitator superfamily (MFS) profile" evidence="7">
    <location>
        <begin position="1"/>
        <end position="390"/>
    </location>
</feature>
<feature type="transmembrane region" description="Helical" evidence="5">
    <location>
        <begin position="233"/>
        <end position="257"/>
    </location>
</feature>
<dbReference type="GO" id="GO:0016020">
    <property type="term" value="C:membrane"/>
    <property type="evidence" value="ECO:0007669"/>
    <property type="project" value="UniProtKB-SubCell"/>
</dbReference>
<dbReference type="InterPro" id="IPR017452">
    <property type="entry name" value="GPCR_Rhodpsn_7TM"/>
</dbReference>
<feature type="transmembrane region" description="Helical" evidence="5">
    <location>
        <begin position="525"/>
        <end position="546"/>
    </location>
</feature>
<sequence length="667" mass="74162">MCSALILVPLMDMYGRKTTVMVYSNGILLVGLLCQMLAKPVNSFELFAVGQILGGIACGSVKVIFQLFAESTPTAYRGTVSLLYSSSIAMWCLLGIVLAFPFLFGSNEMWPWFFFPSVLPCILYFIAAYFVPESPKFLFLQKGDTAKAIEAIQYYHGEDADIAKILHRYEGEIVDEQHRNKRTIGYRHLLVNVVYRRALIICLVANICANWQLTTALVQYSNGLGLHFGLSAMESLTIILIMAIYYVIVRFVVAIVGVNRMGRVPLLIISASCTSLAVLILAIEMNMYKHGALPHWLKISMIFIWTFMLFSADGMSVDSITMMLVGEVAPNVVAGKILQVCIFVSQLISFIIVLTFPPLMTAFGSRVLICYSVLSALSNGTILMTVAKNPVLRQKDCLYLIAALAVADFLTAAGTIPYSINTLMNDYANCSIGSVFWSVAGNVSGVRMNQICTLFLSIDRLYAFFRPFAYRTKNHLKIAQSVIAISVVWGAFDIAMNTVGRDMDQVKSSCTMASSYGDLFKIYRLYSNLVLNALTQVIYLGVFYKLRRMKRDQTSKEARDNFAQANATLSWLFLTSLLLMTIPSIFSVYVSISKSPIGKTASPVLTFLAVLNGAFNVFIYGWKHREFNKAIRGVFGQKTTSVSDITEPHIFLITKLRNPFSSRLVAA</sequence>
<feature type="transmembrane region" description="Helical" evidence="5">
    <location>
        <begin position="81"/>
        <end position="104"/>
    </location>
</feature>
<comment type="subcellular location">
    <subcellularLocation>
        <location evidence="1">Membrane</location>
        <topology evidence="1">Multi-pass membrane protein</topology>
    </subcellularLocation>
</comment>
<dbReference type="GO" id="GO:0004930">
    <property type="term" value="F:G protein-coupled receptor activity"/>
    <property type="evidence" value="ECO:0007669"/>
    <property type="project" value="InterPro"/>
</dbReference>
<dbReference type="SUPFAM" id="SSF81321">
    <property type="entry name" value="Family A G protein-coupled receptor-like"/>
    <property type="match status" value="1"/>
</dbReference>
<dbReference type="SMART" id="SM01381">
    <property type="entry name" value="7TM_GPCR_Srsx"/>
    <property type="match status" value="1"/>
</dbReference>
<keyword evidence="4 5" id="KW-0472">Membrane</keyword>
<dbReference type="PROSITE" id="PS50850">
    <property type="entry name" value="MFS"/>
    <property type="match status" value="1"/>
</dbReference>
<dbReference type="InterPro" id="IPR020846">
    <property type="entry name" value="MFS_dom"/>
</dbReference>
<dbReference type="CDD" id="cd00637">
    <property type="entry name" value="7tm_classA_rhodopsin-like"/>
    <property type="match status" value="1"/>
</dbReference>
<keyword evidence="8" id="KW-1185">Reference proteome</keyword>
<feature type="transmembrane region" description="Helical" evidence="5">
    <location>
        <begin position="264"/>
        <end position="283"/>
    </location>
</feature>
<feature type="transmembrane region" description="Helical" evidence="5">
    <location>
        <begin position="435"/>
        <end position="458"/>
    </location>
</feature>
<dbReference type="InterPro" id="IPR005828">
    <property type="entry name" value="MFS_sugar_transport-like"/>
</dbReference>
<evidence type="ECO:0000259" key="6">
    <source>
        <dbReference type="PROSITE" id="PS50262"/>
    </source>
</evidence>
<reference evidence="9" key="1">
    <citation type="submission" date="2022-11" db="UniProtKB">
        <authorList>
            <consortium name="WormBaseParasite"/>
        </authorList>
    </citation>
    <scope>IDENTIFICATION</scope>
</reference>
<accession>A0A914V0J3</accession>
<feature type="transmembrane region" description="Helical" evidence="5">
    <location>
        <begin position="567"/>
        <end position="592"/>
    </location>
</feature>
<dbReference type="GO" id="GO:0015149">
    <property type="term" value="F:hexose transmembrane transporter activity"/>
    <property type="evidence" value="ECO:0007669"/>
    <property type="project" value="TreeGrafter"/>
</dbReference>
<evidence type="ECO:0000256" key="1">
    <source>
        <dbReference type="ARBA" id="ARBA00004141"/>
    </source>
</evidence>
<dbReference type="PANTHER" id="PTHR23503">
    <property type="entry name" value="SOLUTE CARRIER FAMILY 2"/>
    <property type="match status" value="1"/>
</dbReference>